<proteinExistence type="predicted"/>
<protein>
    <submittedName>
        <fullName evidence="3">FHA domain protein</fullName>
    </submittedName>
</protein>
<feature type="domain" description="FHA" evidence="2">
    <location>
        <begin position="34"/>
        <end position="83"/>
    </location>
</feature>
<dbReference type="SMART" id="SM00240">
    <property type="entry name" value="FHA"/>
    <property type="match status" value="1"/>
</dbReference>
<comment type="caution">
    <text evidence="3">The sequence shown here is derived from an EMBL/GenBank/DDBJ whole genome shotgun (WGS) entry which is preliminary data.</text>
</comment>
<dbReference type="InterPro" id="IPR050923">
    <property type="entry name" value="Cell_Proc_Reg/RNA_Proc"/>
</dbReference>
<dbReference type="Pfam" id="PF00498">
    <property type="entry name" value="FHA"/>
    <property type="match status" value="1"/>
</dbReference>
<keyword evidence="1" id="KW-0597">Phosphoprotein</keyword>
<sequence>MVGRAPGETGNIATSMMKILRPGRAAGELPPGAVTIGRADDNDIVIPEVLASRHHATLIPTPQGTEIRDNRSINGTFVNGARVEAALLHDGDVVTIGNIDLIFANGALARREESLLETRTGALTCTG</sequence>
<accession>A0ABN0QUL9</accession>
<evidence type="ECO:0000313" key="4">
    <source>
        <dbReference type="Proteomes" id="UP000020681"/>
    </source>
</evidence>
<dbReference type="InterPro" id="IPR000253">
    <property type="entry name" value="FHA_dom"/>
</dbReference>
<keyword evidence="4" id="KW-1185">Reference proteome</keyword>
<dbReference type="Proteomes" id="UP000020681">
    <property type="component" value="Unassembled WGS sequence"/>
</dbReference>
<dbReference type="InterPro" id="IPR008984">
    <property type="entry name" value="SMAD_FHA_dom_sf"/>
</dbReference>
<dbReference type="EMBL" id="JAOL01000139">
    <property type="protein sequence ID" value="EUA88439.1"/>
    <property type="molecule type" value="Genomic_DNA"/>
</dbReference>
<reference evidence="3 4" key="1">
    <citation type="submission" date="2014-01" db="EMBL/GenBank/DDBJ databases">
        <authorList>
            <person name="Dobos K."/>
            <person name="Lenaerts A."/>
            <person name="Ordway D."/>
            <person name="DeGroote M.A."/>
            <person name="Parker T."/>
            <person name="Sizemore C."/>
            <person name="Tallon L.J."/>
            <person name="Sadzewicz L.K."/>
            <person name="Sengamalay N."/>
            <person name="Fraser C.M."/>
            <person name="Hine E."/>
            <person name="Shefchek K.A."/>
            <person name="Das S.P."/>
            <person name="Tettelin H."/>
        </authorList>
    </citation>
    <scope>NUCLEOTIDE SEQUENCE [LARGE SCALE GENOMIC DNA]</scope>
    <source>
        <strain evidence="3 4">Harvey</strain>
    </source>
</reference>
<name>A0ABN0QUL9_MYCUL</name>
<evidence type="ECO:0000256" key="1">
    <source>
        <dbReference type="ARBA" id="ARBA00022553"/>
    </source>
</evidence>
<dbReference type="PROSITE" id="PS50006">
    <property type="entry name" value="FHA_DOMAIN"/>
    <property type="match status" value="1"/>
</dbReference>
<evidence type="ECO:0000259" key="2">
    <source>
        <dbReference type="PROSITE" id="PS50006"/>
    </source>
</evidence>
<organism evidence="3 4">
    <name type="scientific">Mycobacterium ulcerans str. Harvey</name>
    <dbReference type="NCBI Taxonomy" id="1299332"/>
    <lineage>
        <taxon>Bacteria</taxon>
        <taxon>Bacillati</taxon>
        <taxon>Actinomycetota</taxon>
        <taxon>Actinomycetes</taxon>
        <taxon>Mycobacteriales</taxon>
        <taxon>Mycobacteriaceae</taxon>
        <taxon>Mycobacterium</taxon>
        <taxon>Mycobacterium ulcerans group</taxon>
    </lineage>
</organism>
<dbReference type="Gene3D" id="2.60.200.20">
    <property type="match status" value="1"/>
</dbReference>
<gene>
    <name evidence="3" type="ORF">I551_4975</name>
</gene>
<dbReference type="SUPFAM" id="SSF49879">
    <property type="entry name" value="SMAD/FHA domain"/>
    <property type="match status" value="1"/>
</dbReference>
<evidence type="ECO:0000313" key="3">
    <source>
        <dbReference type="EMBL" id="EUA88439.1"/>
    </source>
</evidence>
<dbReference type="PANTHER" id="PTHR23308">
    <property type="entry name" value="NUCLEAR INHIBITOR OF PROTEIN PHOSPHATASE-1"/>
    <property type="match status" value="1"/>
</dbReference>